<protein>
    <recommendedName>
        <fullName evidence="2">non-specific serine/threonine protein kinase</fullName>
        <ecNumber evidence="2">2.7.11.1</ecNumber>
    </recommendedName>
</protein>
<dbReference type="PROSITE" id="PS00108">
    <property type="entry name" value="PROTEIN_KINASE_ST"/>
    <property type="match status" value="1"/>
</dbReference>
<dbReference type="EC" id="2.7.11.1" evidence="2"/>
<proteinExistence type="inferred from homology"/>
<evidence type="ECO:0000256" key="5">
    <source>
        <dbReference type="ARBA" id="ARBA00022741"/>
    </source>
</evidence>
<sequence>MEQYEVLEQIGKGAFGSALLVRHKHEKKKYVLKKIRLARQTERSRRSAHQEMELISKLRNPFIVEYKDSWVEKGCYVCIIIGYCEGGDMAEAIKKTNGVLFPEEKLCRWLVQLLMALDYLHMNHILHRDVKCSNIFLTKDRDIRLGDFGLAKMLTSDDLASSVVGTPSYMCPELLADIPYGSKSDIWSLGCCIYEMAGQKPAFKAFASELLGHPHLQSYVLKIHLKLNSPRRSTLPVHWRESKYTKKTRFLVPKDDTVGRDKRYSYSNDRTLNPSVSGADQDSVCSTLEIGCTSDHLSQRLAELCTGDSRDMKSVRKPVVSRTSSITKTPKLTTSKVSATNRKSMEPSKNHKVVKQALPVSHSITKSAHTNRRASFPLSTRGGIQQPPFRPSDGLLSRVSSPDISVNSPRIDRIAEFPLASYEDCLFPINKTSTAAQGSLGFPSRDNYSTVIDKCTIEVSDRASVKPSSTDDWQGIKRSMLKEIHEDKSGSSDQNATAGASSYTSSDLQRRQFDTSSFQQRAEALEGLLEFSARLLQQARYDELGVLLKPFGPEKVSPRETAIWLSKSFKGNTNNTEESP</sequence>
<dbReference type="Proteomes" id="UP000242715">
    <property type="component" value="Unassembled WGS sequence"/>
</dbReference>
<dbReference type="SUPFAM" id="SSF56112">
    <property type="entry name" value="Protein kinase-like (PK-like)"/>
    <property type="match status" value="1"/>
</dbReference>
<evidence type="ECO:0000256" key="8">
    <source>
        <dbReference type="ARBA" id="ARBA00047899"/>
    </source>
</evidence>
<evidence type="ECO:0000256" key="10">
    <source>
        <dbReference type="PROSITE-ProRule" id="PRU10141"/>
    </source>
</evidence>
<evidence type="ECO:0000256" key="6">
    <source>
        <dbReference type="ARBA" id="ARBA00022777"/>
    </source>
</evidence>
<dbReference type="CDD" id="cd08215">
    <property type="entry name" value="STKc_Nek"/>
    <property type="match status" value="1"/>
</dbReference>
<comment type="catalytic activity">
    <reaction evidence="9">
        <text>L-seryl-[protein] + ATP = O-phospho-L-seryl-[protein] + ADP + H(+)</text>
        <dbReference type="Rhea" id="RHEA:17989"/>
        <dbReference type="Rhea" id="RHEA-COMP:9863"/>
        <dbReference type="Rhea" id="RHEA-COMP:11604"/>
        <dbReference type="ChEBI" id="CHEBI:15378"/>
        <dbReference type="ChEBI" id="CHEBI:29999"/>
        <dbReference type="ChEBI" id="CHEBI:30616"/>
        <dbReference type="ChEBI" id="CHEBI:83421"/>
        <dbReference type="ChEBI" id="CHEBI:456216"/>
        <dbReference type="EC" id="2.7.11.1"/>
    </reaction>
</comment>
<evidence type="ECO:0000259" key="12">
    <source>
        <dbReference type="PROSITE" id="PS50011"/>
    </source>
</evidence>
<dbReference type="SMART" id="SM00220">
    <property type="entry name" value="S_TKc"/>
    <property type="match status" value="1"/>
</dbReference>
<evidence type="ECO:0000256" key="9">
    <source>
        <dbReference type="ARBA" id="ARBA00048679"/>
    </source>
</evidence>
<name>A0A2Z6MR11_TRISU</name>
<evidence type="ECO:0000256" key="4">
    <source>
        <dbReference type="ARBA" id="ARBA00022679"/>
    </source>
</evidence>
<comment type="catalytic activity">
    <reaction evidence="8">
        <text>L-threonyl-[protein] + ATP = O-phospho-L-threonyl-[protein] + ADP + H(+)</text>
        <dbReference type="Rhea" id="RHEA:46608"/>
        <dbReference type="Rhea" id="RHEA-COMP:11060"/>
        <dbReference type="Rhea" id="RHEA-COMP:11605"/>
        <dbReference type="ChEBI" id="CHEBI:15378"/>
        <dbReference type="ChEBI" id="CHEBI:30013"/>
        <dbReference type="ChEBI" id="CHEBI:30616"/>
        <dbReference type="ChEBI" id="CHEBI:61977"/>
        <dbReference type="ChEBI" id="CHEBI:456216"/>
        <dbReference type="EC" id="2.7.11.1"/>
    </reaction>
</comment>
<feature type="domain" description="Protein kinase" evidence="12">
    <location>
        <begin position="4"/>
        <end position="276"/>
    </location>
</feature>
<comment type="similarity">
    <text evidence="1">Belongs to the protein kinase superfamily. NEK Ser/Thr protein kinase family. NIMA subfamily.</text>
</comment>
<dbReference type="Gene3D" id="3.30.200.20">
    <property type="entry name" value="Phosphorylase Kinase, domain 1"/>
    <property type="match status" value="1"/>
</dbReference>
<dbReference type="InterPro" id="IPR008271">
    <property type="entry name" value="Ser/Thr_kinase_AS"/>
</dbReference>
<evidence type="ECO:0000313" key="13">
    <source>
        <dbReference type="EMBL" id="GAU21449.1"/>
    </source>
</evidence>
<dbReference type="GO" id="GO:0004674">
    <property type="term" value="F:protein serine/threonine kinase activity"/>
    <property type="evidence" value="ECO:0007669"/>
    <property type="project" value="UniProtKB-KW"/>
</dbReference>
<dbReference type="EMBL" id="DF973229">
    <property type="protein sequence ID" value="GAU21449.1"/>
    <property type="molecule type" value="Genomic_DNA"/>
</dbReference>
<keyword evidence="6" id="KW-0418">Kinase</keyword>
<keyword evidence="7 10" id="KW-0067">ATP-binding</keyword>
<dbReference type="PANTHER" id="PTHR43671:SF66">
    <property type="entry name" value="SERINE_THREONINE-PROTEIN KINASE NEK2"/>
    <property type="match status" value="1"/>
</dbReference>
<dbReference type="InterPro" id="IPR050660">
    <property type="entry name" value="NEK_Ser/Thr_kinase"/>
</dbReference>
<evidence type="ECO:0000256" key="7">
    <source>
        <dbReference type="ARBA" id="ARBA00022840"/>
    </source>
</evidence>
<feature type="compositionally biased region" description="Polar residues" evidence="11">
    <location>
        <begin position="491"/>
        <end position="507"/>
    </location>
</feature>
<dbReference type="GO" id="GO:0005524">
    <property type="term" value="F:ATP binding"/>
    <property type="evidence" value="ECO:0007669"/>
    <property type="project" value="UniProtKB-UniRule"/>
</dbReference>
<dbReference type="OrthoDB" id="248923at2759"/>
<dbReference type="PANTHER" id="PTHR43671">
    <property type="entry name" value="SERINE/THREONINE-PROTEIN KINASE NEK"/>
    <property type="match status" value="1"/>
</dbReference>
<reference evidence="14" key="1">
    <citation type="journal article" date="2017" name="Front. Plant Sci.">
        <title>Climate Clever Clovers: New Paradigm to Reduce the Environmental Footprint of Ruminants by Breeding Low Methanogenic Forages Utilizing Haplotype Variation.</title>
        <authorList>
            <person name="Kaur P."/>
            <person name="Appels R."/>
            <person name="Bayer P.E."/>
            <person name="Keeble-Gagnere G."/>
            <person name="Wang J."/>
            <person name="Hirakawa H."/>
            <person name="Shirasawa K."/>
            <person name="Vercoe P."/>
            <person name="Stefanova K."/>
            <person name="Durmic Z."/>
            <person name="Nichols P."/>
            <person name="Revell C."/>
            <person name="Isobe S.N."/>
            <person name="Edwards D."/>
            <person name="Erskine W."/>
        </authorList>
    </citation>
    <scope>NUCLEOTIDE SEQUENCE [LARGE SCALE GENOMIC DNA]</scope>
    <source>
        <strain evidence="14">cv. Daliak</strain>
    </source>
</reference>
<keyword evidence="3" id="KW-0723">Serine/threonine-protein kinase</keyword>
<evidence type="ECO:0000313" key="14">
    <source>
        <dbReference type="Proteomes" id="UP000242715"/>
    </source>
</evidence>
<dbReference type="AlphaFoldDB" id="A0A2Z6MR11"/>
<keyword evidence="4" id="KW-0808">Transferase</keyword>
<dbReference type="PROSITE" id="PS00107">
    <property type="entry name" value="PROTEIN_KINASE_ATP"/>
    <property type="match status" value="1"/>
</dbReference>
<keyword evidence="14" id="KW-1185">Reference proteome</keyword>
<gene>
    <name evidence="13" type="ORF">TSUD_32800</name>
</gene>
<feature type="region of interest" description="Disordered" evidence="11">
    <location>
        <begin position="485"/>
        <end position="508"/>
    </location>
</feature>
<dbReference type="Pfam" id="PF00069">
    <property type="entry name" value="Pkinase"/>
    <property type="match status" value="1"/>
</dbReference>
<feature type="binding site" evidence="10">
    <location>
        <position position="33"/>
    </location>
    <ligand>
        <name>ATP</name>
        <dbReference type="ChEBI" id="CHEBI:30616"/>
    </ligand>
</feature>
<keyword evidence="5 10" id="KW-0547">Nucleotide-binding</keyword>
<dbReference type="Gene3D" id="1.10.510.10">
    <property type="entry name" value="Transferase(Phosphotransferase) domain 1"/>
    <property type="match status" value="1"/>
</dbReference>
<evidence type="ECO:0000256" key="11">
    <source>
        <dbReference type="SAM" id="MobiDB-lite"/>
    </source>
</evidence>
<dbReference type="InterPro" id="IPR000719">
    <property type="entry name" value="Prot_kinase_dom"/>
</dbReference>
<dbReference type="InterPro" id="IPR011009">
    <property type="entry name" value="Kinase-like_dom_sf"/>
</dbReference>
<accession>A0A2Z6MR11</accession>
<evidence type="ECO:0000256" key="2">
    <source>
        <dbReference type="ARBA" id="ARBA00012513"/>
    </source>
</evidence>
<dbReference type="InterPro" id="IPR017441">
    <property type="entry name" value="Protein_kinase_ATP_BS"/>
</dbReference>
<dbReference type="FunFam" id="3.30.200.20:FF:000108">
    <property type="entry name" value="Serine/threonine-protein kinase Nek2"/>
    <property type="match status" value="1"/>
</dbReference>
<evidence type="ECO:0000256" key="1">
    <source>
        <dbReference type="ARBA" id="ARBA00010886"/>
    </source>
</evidence>
<dbReference type="PROSITE" id="PS50011">
    <property type="entry name" value="PROTEIN_KINASE_DOM"/>
    <property type="match status" value="1"/>
</dbReference>
<evidence type="ECO:0000256" key="3">
    <source>
        <dbReference type="ARBA" id="ARBA00022527"/>
    </source>
</evidence>
<organism evidence="13 14">
    <name type="scientific">Trifolium subterraneum</name>
    <name type="common">Subterranean clover</name>
    <dbReference type="NCBI Taxonomy" id="3900"/>
    <lineage>
        <taxon>Eukaryota</taxon>
        <taxon>Viridiplantae</taxon>
        <taxon>Streptophyta</taxon>
        <taxon>Embryophyta</taxon>
        <taxon>Tracheophyta</taxon>
        <taxon>Spermatophyta</taxon>
        <taxon>Magnoliopsida</taxon>
        <taxon>eudicotyledons</taxon>
        <taxon>Gunneridae</taxon>
        <taxon>Pentapetalae</taxon>
        <taxon>rosids</taxon>
        <taxon>fabids</taxon>
        <taxon>Fabales</taxon>
        <taxon>Fabaceae</taxon>
        <taxon>Papilionoideae</taxon>
        <taxon>50 kb inversion clade</taxon>
        <taxon>NPAAA clade</taxon>
        <taxon>Hologalegina</taxon>
        <taxon>IRL clade</taxon>
        <taxon>Trifolieae</taxon>
        <taxon>Trifolium</taxon>
    </lineage>
</organism>